<feature type="region of interest" description="Disordered" evidence="1">
    <location>
        <begin position="300"/>
        <end position="336"/>
    </location>
</feature>
<dbReference type="AlphaFoldDB" id="A0A6A6UUS3"/>
<dbReference type="EMBL" id="MU006617">
    <property type="protein sequence ID" value="KAF2742018.1"/>
    <property type="molecule type" value="Genomic_DNA"/>
</dbReference>
<reference evidence="2" key="1">
    <citation type="journal article" date="2020" name="Stud. Mycol.">
        <title>101 Dothideomycetes genomes: a test case for predicting lifestyles and emergence of pathogens.</title>
        <authorList>
            <person name="Haridas S."/>
            <person name="Albert R."/>
            <person name="Binder M."/>
            <person name="Bloem J."/>
            <person name="Labutti K."/>
            <person name="Salamov A."/>
            <person name="Andreopoulos B."/>
            <person name="Baker S."/>
            <person name="Barry K."/>
            <person name="Bills G."/>
            <person name="Bluhm B."/>
            <person name="Cannon C."/>
            <person name="Castanera R."/>
            <person name="Culley D."/>
            <person name="Daum C."/>
            <person name="Ezra D."/>
            <person name="Gonzalez J."/>
            <person name="Henrissat B."/>
            <person name="Kuo A."/>
            <person name="Liang C."/>
            <person name="Lipzen A."/>
            <person name="Lutzoni F."/>
            <person name="Magnuson J."/>
            <person name="Mondo S."/>
            <person name="Nolan M."/>
            <person name="Ohm R."/>
            <person name="Pangilinan J."/>
            <person name="Park H.-J."/>
            <person name="Ramirez L."/>
            <person name="Alfaro M."/>
            <person name="Sun H."/>
            <person name="Tritt A."/>
            <person name="Yoshinaga Y."/>
            <person name="Zwiers L.-H."/>
            <person name="Turgeon B."/>
            <person name="Goodwin S."/>
            <person name="Spatafora J."/>
            <person name="Crous P."/>
            <person name="Grigoriev I."/>
        </authorList>
    </citation>
    <scope>NUCLEOTIDE SEQUENCE</scope>
    <source>
        <strain evidence="2">CBS 119925</strain>
    </source>
</reference>
<name>A0A6A6UUS3_9PLEO</name>
<evidence type="ECO:0000256" key="1">
    <source>
        <dbReference type="SAM" id="MobiDB-lite"/>
    </source>
</evidence>
<accession>A0A6A6UUS3</accession>
<dbReference type="OrthoDB" id="5410764at2759"/>
<proteinExistence type="predicted"/>
<sequence>MLGSSKPEPQHGGRRDEITPLDIIFSCNVCNATFTDVYRDGEQPTHMPSDGINPKDRTVTRLFLAACCHVFCSKHLEGGGAPFHPAGSRPRAACAVCSKDSELYAVRGFGPGDYDTAIPACWFTTPPTKLDGQGSEMEALRFQYIALIAYSTQITLEHRQAIRELEEAQGQICKLQRMASEEHAKVLTLQHENERLCEDRKELARRKEQLPVVQHYLSYVPILVEQNKLMKERLASLGFQMHFQPLPSFDKYDHLFQDADEGSGFPGPVDASTFSGDLSADTLVNFDGPRSVSLNMRPHKRQRVESPPPNIHMGSQQHEHRLDKNLMPPPEKPLSRLRPMKSFRKIIPALRKKVSNYRAPSAMGY</sequence>
<organism evidence="2 3">
    <name type="scientific">Sporormia fimetaria CBS 119925</name>
    <dbReference type="NCBI Taxonomy" id="1340428"/>
    <lineage>
        <taxon>Eukaryota</taxon>
        <taxon>Fungi</taxon>
        <taxon>Dikarya</taxon>
        <taxon>Ascomycota</taxon>
        <taxon>Pezizomycotina</taxon>
        <taxon>Dothideomycetes</taxon>
        <taxon>Pleosporomycetidae</taxon>
        <taxon>Pleosporales</taxon>
        <taxon>Sporormiaceae</taxon>
        <taxon>Sporormia</taxon>
    </lineage>
</organism>
<feature type="non-terminal residue" evidence="2">
    <location>
        <position position="365"/>
    </location>
</feature>
<protein>
    <submittedName>
        <fullName evidence="2">Uncharacterized protein</fullName>
    </submittedName>
</protein>
<evidence type="ECO:0000313" key="2">
    <source>
        <dbReference type="EMBL" id="KAF2742018.1"/>
    </source>
</evidence>
<gene>
    <name evidence="2" type="ORF">M011DRAFT_413448</name>
</gene>
<evidence type="ECO:0000313" key="3">
    <source>
        <dbReference type="Proteomes" id="UP000799440"/>
    </source>
</evidence>
<keyword evidence="3" id="KW-1185">Reference proteome</keyword>
<dbReference type="Proteomes" id="UP000799440">
    <property type="component" value="Unassembled WGS sequence"/>
</dbReference>